<organism evidence="10">
    <name type="scientific">marine metagenome</name>
    <dbReference type="NCBI Taxonomy" id="408172"/>
    <lineage>
        <taxon>unclassified sequences</taxon>
        <taxon>metagenomes</taxon>
        <taxon>ecological metagenomes</taxon>
    </lineage>
</organism>
<dbReference type="NCBIfam" id="TIGR00389">
    <property type="entry name" value="glyS_dimeric"/>
    <property type="match status" value="1"/>
</dbReference>
<evidence type="ECO:0000256" key="4">
    <source>
        <dbReference type="ARBA" id="ARBA00022598"/>
    </source>
</evidence>
<dbReference type="InterPro" id="IPR022961">
    <property type="entry name" value="Gly_tRNA_ligase_bac"/>
</dbReference>
<evidence type="ECO:0000256" key="2">
    <source>
        <dbReference type="ARBA" id="ARBA00012829"/>
    </source>
</evidence>
<keyword evidence="4" id="KW-0436">Ligase</keyword>
<dbReference type="NCBIfam" id="NF003211">
    <property type="entry name" value="PRK04173.1"/>
    <property type="match status" value="1"/>
</dbReference>
<dbReference type="CDD" id="cd00858">
    <property type="entry name" value="GlyRS_anticodon"/>
    <property type="match status" value="1"/>
</dbReference>
<dbReference type="InterPro" id="IPR004154">
    <property type="entry name" value="Anticodon-bd"/>
</dbReference>
<dbReference type="EMBL" id="UINC01027975">
    <property type="protein sequence ID" value="SVB08140.1"/>
    <property type="molecule type" value="Genomic_DNA"/>
</dbReference>
<evidence type="ECO:0000313" key="10">
    <source>
        <dbReference type="EMBL" id="SVB08140.1"/>
    </source>
</evidence>
<dbReference type="GO" id="GO:0004820">
    <property type="term" value="F:glycine-tRNA ligase activity"/>
    <property type="evidence" value="ECO:0007669"/>
    <property type="project" value="UniProtKB-EC"/>
</dbReference>
<dbReference type="GO" id="GO:0005737">
    <property type="term" value="C:cytoplasm"/>
    <property type="evidence" value="ECO:0007669"/>
    <property type="project" value="InterPro"/>
</dbReference>
<dbReference type="HAMAP" id="MF_00253_B">
    <property type="entry name" value="Gly_tRNA_synth_B"/>
    <property type="match status" value="1"/>
</dbReference>
<evidence type="ECO:0000256" key="1">
    <source>
        <dbReference type="ARBA" id="ARBA00008226"/>
    </source>
</evidence>
<dbReference type="GO" id="GO:0044281">
    <property type="term" value="P:small molecule metabolic process"/>
    <property type="evidence" value="ECO:0007669"/>
    <property type="project" value="UniProtKB-ARBA"/>
</dbReference>
<dbReference type="GO" id="GO:0006426">
    <property type="term" value="P:glycyl-tRNA aminoacylation"/>
    <property type="evidence" value="ECO:0007669"/>
    <property type="project" value="InterPro"/>
</dbReference>
<reference evidence="10" key="1">
    <citation type="submission" date="2018-05" db="EMBL/GenBank/DDBJ databases">
        <authorList>
            <person name="Lanie J.A."/>
            <person name="Ng W.-L."/>
            <person name="Kazmierczak K.M."/>
            <person name="Andrzejewski T.M."/>
            <person name="Davidsen T.M."/>
            <person name="Wayne K.J."/>
            <person name="Tettelin H."/>
            <person name="Glass J.I."/>
            <person name="Rusch D."/>
            <person name="Podicherti R."/>
            <person name="Tsui H.-C.T."/>
            <person name="Winkler M.E."/>
        </authorList>
    </citation>
    <scope>NUCLEOTIDE SEQUENCE</scope>
</reference>
<dbReference type="InterPro" id="IPR006195">
    <property type="entry name" value="aa-tRNA-synth_II"/>
</dbReference>
<dbReference type="InterPro" id="IPR027031">
    <property type="entry name" value="Gly-tRNA_synthase/POLG2"/>
</dbReference>
<sequence length="438" mass="50756">MSRTLNNVPMDKIVSLSKRRGFIFQSSEIYGGLASTYDYGPMGIELKRNIKDAWWQAFIQSRDDMVGVETAILMHPEVWVASGHTETFTDPLVECKTCNHRFRADHLDSELCPDCNGELTDPQNFNLMFRTFLGPMETSAHQVYLRPETAQGIFVNFQNVLTSSRKRLPFGIGQIGKSFRNEITTGNFTFRTREFEQMEIEYFVKPEEASVHWTNWIDDFFSWFVDLGIRAERLRVRPHEDKELSHYSTATSDIEYDFAWGWGELMGIANRTDYDLRAHTKHSGVRLDYFDEDSKSHIVPYVVEPALGLDRALLVFLFDAYDEEMVGDDTRTVLHLHPKIAPVKVGVLPLSRNAKLVPKAREIYDLLRQHFVCEYDDTQSIGRRYRRQDEIGTPQVVTIDFQTIEEDNAVTVRDRDTMSQIRVPVENLVETLREKLES</sequence>
<dbReference type="PANTHER" id="PTHR10745">
    <property type="entry name" value="GLYCYL-TRNA SYNTHETASE/DNA POLYMERASE SUBUNIT GAMMA-2"/>
    <property type="match status" value="1"/>
</dbReference>
<keyword evidence="7" id="KW-0648">Protein biosynthesis</keyword>
<dbReference type="AlphaFoldDB" id="A0A382B2V9"/>
<dbReference type="Gene3D" id="3.30.930.10">
    <property type="entry name" value="Bira Bifunctional Protein, Domain 2"/>
    <property type="match status" value="1"/>
</dbReference>
<evidence type="ECO:0000256" key="3">
    <source>
        <dbReference type="ARBA" id="ARBA00022490"/>
    </source>
</evidence>
<dbReference type="SUPFAM" id="SSF52954">
    <property type="entry name" value="Class II aaRS ABD-related"/>
    <property type="match status" value="1"/>
</dbReference>
<dbReference type="PANTHER" id="PTHR10745:SF8">
    <property type="entry name" value="DNA POLYMERASE SUBUNIT GAMMA-2, MITOCHONDRIAL"/>
    <property type="match status" value="1"/>
</dbReference>
<dbReference type="Pfam" id="PF03129">
    <property type="entry name" value="HGTP_anticodon"/>
    <property type="match status" value="1"/>
</dbReference>
<feature type="domain" description="Aminoacyl-transfer RNA synthetases class-II family profile" evidence="9">
    <location>
        <begin position="11"/>
        <end position="342"/>
    </location>
</feature>
<dbReference type="InterPro" id="IPR033731">
    <property type="entry name" value="GlyRS-like_core"/>
</dbReference>
<evidence type="ECO:0000256" key="7">
    <source>
        <dbReference type="ARBA" id="ARBA00022917"/>
    </source>
</evidence>
<keyword evidence="5" id="KW-0547">Nucleotide-binding</keyword>
<dbReference type="PRINTS" id="PR01043">
    <property type="entry name" value="TRNASYNTHGLY"/>
</dbReference>
<name>A0A382B2V9_9ZZZZ</name>
<keyword evidence="8" id="KW-0030">Aminoacyl-tRNA synthetase</keyword>
<dbReference type="PROSITE" id="PS50862">
    <property type="entry name" value="AA_TRNA_LIGASE_II"/>
    <property type="match status" value="1"/>
</dbReference>
<comment type="similarity">
    <text evidence="1">Belongs to the class-II aminoacyl-tRNA synthetase family.</text>
</comment>
<proteinExistence type="inferred from homology"/>
<keyword evidence="6" id="KW-0067">ATP-binding</keyword>
<dbReference type="Pfam" id="PF00587">
    <property type="entry name" value="tRNA-synt_2b"/>
    <property type="match status" value="1"/>
</dbReference>
<dbReference type="InterPro" id="IPR036621">
    <property type="entry name" value="Anticodon-bd_dom_sf"/>
</dbReference>
<dbReference type="EC" id="6.1.1.14" evidence="2"/>
<dbReference type="InterPro" id="IPR045864">
    <property type="entry name" value="aa-tRNA-synth_II/BPL/LPL"/>
</dbReference>
<dbReference type="Gene3D" id="3.40.50.800">
    <property type="entry name" value="Anticodon-binding domain"/>
    <property type="match status" value="1"/>
</dbReference>
<dbReference type="SUPFAM" id="SSF55681">
    <property type="entry name" value="Class II aaRS and biotin synthetases"/>
    <property type="match status" value="1"/>
</dbReference>
<dbReference type="GO" id="GO:0005524">
    <property type="term" value="F:ATP binding"/>
    <property type="evidence" value="ECO:0007669"/>
    <property type="project" value="UniProtKB-KW"/>
</dbReference>
<accession>A0A382B2V9</accession>
<evidence type="ECO:0000256" key="6">
    <source>
        <dbReference type="ARBA" id="ARBA00022840"/>
    </source>
</evidence>
<keyword evidence="3" id="KW-0963">Cytoplasm</keyword>
<evidence type="ECO:0000256" key="8">
    <source>
        <dbReference type="ARBA" id="ARBA00023146"/>
    </source>
</evidence>
<evidence type="ECO:0000259" key="9">
    <source>
        <dbReference type="PROSITE" id="PS50862"/>
    </source>
</evidence>
<evidence type="ECO:0000256" key="5">
    <source>
        <dbReference type="ARBA" id="ARBA00022741"/>
    </source>
</evidence>
<dbReference type="InterPro" id="IPR002315">
    <property type="entry name" value="tRNA-synt_gly"/>
</dbReference>
<dbReference type="FunFam" id="3.40.50.800:FF:000002">
    <property type="entry name" value="Glycine--tRNA ligase"/>
    <property type="match status" value="1"/>
</dbReference>
<protein>
    <recommendedName>
        <fullName evidence="2">glycine--tRNA ligase</fullName>
        <ecNumber evidence="2">6.1.1.14</ecNumber>
    </recommendedName>
</protein>
<dbReference type="InterPro" id="IPR002314">
    <property type="entry name" value="aa-tRNA-synt_IIb"/>
</dbReference>
<dbReference type="CDD" id="cd00774">
    <property type="entry name" value="GlyRS-like_core"/>
    <property type="match status" value="1"/>
</dbReference>
<gene>
    <name evidence="10" type="ORF">METZ01_LOCUS160994</name>
</gene>